<feature type="region of interest" description="Disordered" evidence="6">
    <location>
        <begin position="1"/>
        <end position="26"/>
    </location>
</feature>
<dbReference type="InterPro" id="IPR006447">
    <property type="entry name" value="Myb_dom_plants"/>
</dbReference>
<feature type="domain" description="Myb-like" evidence="7">
    <location>
        <begin position="27"/>
        <end position="77"/>
    </location>
</feature>
<keyword evidence="3" id="KW-0238">DNA-binding</keyword>
<evidence type="ECO:0000256" key="5">
    <source>
        <dbReference type="ARBA" id="ARBA00023242"/>
    </source>
</evidence>
<evidence type="ECO:0000256" key="2">
    <source>
        <dbReference type="ARBA" id="ARBA00023015"/>
    </source>
</evidence>
<keyword evidence="4" id="KW-0804">Transcription</keyword>
<dbReference type="PANTHER" id="PTHR12802">
    <property type="entry name" value="SWI/SNF COMPLEX-RELATED"/>
    <property type="match status" value="1"/>
</dbReference>
<keyword evidence="5" id="KW-0539">Nucleus</keyword>
<dbReference type="InterPro" id="IPR009057">
    <property type="entry name" value="Homeodomain-like_sf"/>
</dbReference>
<protein>
    <submittedName>
        <fullName evidence="10">Uncharacterized protein</fullName>
    </submittedName>
</protein>
<reference evidence="10" key="1">
    <citation type="submission" date="2020-07" db="EMBL/GenBank/DDBJ databases">
        <title>Genome sequence and genetic diversity analysis of an under-domesticated orphan crop, white fonio (Digitaria exilis).</title>
        <authorList>
            <person name="Bennetzen J.L."/>
            <person name="Chen S."/>
            <person name="Ma X."/>
            <person name="Wang X."/>
            <person name="Yssel A.E.J."/>
            <person name="Chaluvadi S.R."/>
            <person name="Johnson M."/>
            <person name="Gangashetty P."/>
            <person name="Hamidou F."/>
            <person name="Sanogo M.D."/>
            <person name="Zwaenepoel A."/>
            <person name="Wallace J."/>
            <person name="Van De Peer Y."/>
            <person name="Van Deynze A."/>
        </authorList>
    </citation>
    <scope>NUCLEOTIDE SEQUENCE</scope>
    <source>
        <tissue evidence="10">Leaves</tissue>
    </source>
</reference>
<comment type="caution">
    <text evidence="10">The sequence shown here is derived from an EMBL/GenBank/DDBJ whole genome shotgun (WGS) entry which is preliminary data.</text>
</comment>
<dbReference type="PROSITE" id="PS51293">
    <property type="entry name" value="SANT"/>
    <property type="match status" value="1"/>
</dbReference>
<dbReference type="OrthoDB" id="118550at2759"/>
<evidence type="ECO:0000259" key="9">
    <source>
        <dbReference type="PROSITE" id="PS51294"/>
    </source>
</evidence>
<dbReference type="PANTHER" id="PTHR12802:SF146">
    <property type="entry name" value="PROTEIN REVEILLE 3"/>
    <property type="match status" value="1"/>
</dbReference>
<evidence type="ECO:0000256" key="4">
    <source>
        <dbReference type="ARBA" id="ARBA00023163"/>
    </source>
</evidence>
<dbReference type="InterPro" id="IPR001005">
    <property type="entry name" value="SANT/Myb"/>
</dbReference>
<gene>
    <name evidence="10" type="ORF">HU200_019590</name>
</gene>
<feature type="domain" description="SANT" evidence="8">
    <location>
        <begin position="30"/>
        <end position="81"/>
    </location>
</feature>
<evidence type="ECO:0000259" key="7">
    <source>
        <dbReference type="PROSITE" id="PS50090"/>
    </source>
</evidence>
<keyword evidence="11" id="KW-1185">Reference proteome</keyword>
<keyword evidence="2" id="KW-0805">Transcription regulation</keyword>
<name>A0A835F3G9_9POAL</name>
<evidence type="ECO:0000256" key="3">
    <source>
        <dbReference type="ARBA" id="ARBA00023125"/>
    </source>
</evidence>
<dbReference type="SUPFAM" id="SSF46689">
    <property type="entry name" value="Homeodomain-like"/>
    <property type="match status" value="1"/>
</dbReference>
<dbReference type="Pfam" id="PF00249">
    <property type="entry name" value="Myb_DNA-binding"/>
    <property type="match status" value="1"/>
</dbReference>
<dbReference type="CDD" id="cd00167">
    <property type="entry name" value="SANT"/>
    <property type="match status" value="1"/>
</dbReference>
<sequence>MMAVAGTNDSSGTMPPAPGKKTRKPYQITRPREKWTADEHERFLHALHRFGRDWKRIEQFVATKTATQIRSHAQKYFLKAQKLGLGAALPPPHPRRGAVIAAHAACSGHPDDGNAVASMAAPMWPTTAAPPMSSTDFVAPSSSAQQNADDWAARASAGAHRHHWPSCGGGEPSGAQGNETIQLPLSPDDPRFALVYRFVGDVFGSGAARPVEEQLQRLRGVDPAVVDTVSARCLPVCLY</sequence>
<evidence type="ECO:0000256" key="1">
    <source>
        <dbReference type="ARBA" id="ARBA00004123"/>
    </source>
</evidence>
<evidence type="ECO:0000313" key="11">
    <source>
        <dbReference type="Proteomes" id="UP000636709"/>
    </source>
</evidence>
<dbReference type="NCBIfam" id="TIGR01557">
    <property type="entry name" value="myb_SHAQKYF"/>
    <property type="match status" value="1"/>
</dbReference>
<dbReference type="GO" id="GO:0005634">
    <property type="term" value="C:nucleus"/>
    <property type="evidence" value="ECO:0007669"/>
    <property type="project" value="UniProtKB-SubCell"/>
</dbReference>
<dbReference type="PROSITE" id="PS50090">
    <property type="entry name" value="MYB_LIKE"/>
    <property type="match status" value="1"/>
</dbReference>
<evidence type="ECO:0000259" key="8">
    <source>
        <dbReference type="PROSITE" id="PS51293"/>
    </source>
</evidence>
<organism evidence="10 11">
    <name type="scientific">Digitaria exilis</name>
    <dbReference type="NCBI Taxonomy" id="1010633"/>
    <lineage>
        <taxon>Eukaryota</taxon>
        <taxon>Viridiplantae</taxon>
        <taxon>Streptophyta</taxon>
        <taxon>Embryophyta</taxon>
        <taxon>Tracheophyta</taxon>
        <taxon>Spermatophyta</taxon>
        <taxon>Magnoliopsida</taxon>
        <taxon>Liliopsida</taxon>
        <taxon>Poales</taxon>
        <taxon>Poaceae</taxon>
        <taxon>PACMAD clade</taxon>
        <taxon>Panicoideae</taxon>
        <taxon>Panicodae</taxon>
        <taxon>Paniceae</taxon>
        <taxon>Anthephorinae</taxon>
        <taxon>Digitaria</taxon>
    </lineage>
</organism>
<dbReference type="SMART" id="SM00717">
    <property type="entry name" value="SANT"/>
    <property type="match status" value="1"/>
</dbReference>
<dbReference type="PROSITE" id="PS51294">
    <property type="entry name" value="HTH_MYB"/>
    <property type="match status" value="1"/>
</dbReference>
<dbReference type="InterPro" id="IPR017930">
    <property type="entry name" value="Myb_dom"/>
</dbReference>
<dbReference type="GO" id="GO:0010468">
    <property type="term" value="P:regulation of gene expression"/>
    <property type="evidence" value="ECO:0007669"/>
    <property type="project" value="UniProtKB-ARBA"/>
</dbReference>
<comment type="subcellular location">
    <subcellularLocation>
        <location evidence="1">Nucleus</location>
    </subcellularLocation>
</comment>
<evidence type="ECO:0000256" key="6">
    <source>
        <dbReference type="SAM" id="MobiDB-lite"/>
    </source>
</evidence>
<proteinExistence type="predicted"/>
<feature type="region of interest" description="Disordered" evidence="6">
    <location>
        <begin position="156"/>
        <end position="184"/>
    </location>
</feature>
<dbReference type="Gene3D" id="1.10.10.60">
    <property type="entry name" value="Homeodomain-like"/>
    <property type="match status" value="1"/>
</dbReference>
<evidence type="ECO:0000313" key="10">
    <source>
        <dbReference type="EMBL" id="KAF8727086.1"/>
    </source>
</evidence>
<dbReference type="FunFam" id="1.10.10.60:FF:000023">
    <property type="entry name" value="protein REVEILLE 6 isoform X1"/>
    <property type="match status" value="1"/>
</dbReference>
<dbReference type="InterPro" id="IPR017884">
    <property type="entry name" value="SANT_dom"/>
</dbReference>
<dbReference type="AlphaFoldDB" id="A0A835F3G9"/>
<dbReference type="Proteomes" id="UP000636709">
    <property type="component" value="Unassembled WGS sequence"/>
</dbReference>
<accession>A0A835F3G9</accession>
<feature type="domain" description="HTH myb-type" evidence="9">
    <location>
        <begin position="32"/>
        <end position="81"/>
    </location>
</feature>
<dbReference type="EMBL" id="JACEFO010001646">
    <property type="protein sequence ID" value="KAF8727086.1"/>
    <property type="molecule type" value="Genomic_DNA"/>
</dbReference>
<dbReference type="GO" id="GO:0003677">
    <property type="term" value="F:DNA binding"/>
    <property type="evidence" value="ECO:0007669"/>
    <property type="project" value="UniProtKB-KW"/>
</dbReference>